<keyword evidence="12" id="KW-1185">Reference proteome</keyword>
<reference evidence="11" key="1">
    <citation type="submission" date="2020-05" db="UniProtKB">
        <authorList>
            <consortium name="EnsemblMetazoa"/>
        </authorList>
    </citation>
    <scope>IDENTIFICATION</scope>
    <source>
        <strain evidence="11">USDA</strain>
    </source>
</reference>
<evidence type="ECO:0000256" key="7">
    <source>
        <dbReference type="ARBA" id="ARBA00022989"/>
    </source>
</evidence>
<dbReference type="Pfam" id="PF01061">
    <property type="entry name" value="ABC2_membrane"/>
    <property type="match status" value="1"/>
</dbReference>
<dbReference type="Gene3D" id="3.40.50.300">
    <property type="entry name" value="P-loop containing nucleotide triphosphate hydrolases"/>
    <property type="match status" value="1"/>
</dbReference>
<dbReference type="OrthoDB" id="66620at2759"/>
<dbReference type="GO" id="GO:0005524">
    <property type="term" value="F:ATP binding"/>
    <property type="evidence" value="ECO:0007669"/>
    <property type="project" value="UniProtKB-KW"/>
</dbReference>
<dbReference type="FunFam" id="3.40.50.300:FF:001077">
    <property type="entry name" value="Uncharacterized protein, isoform A"/>
    <property type="match status" value="1"/>
</dbReference>
<feature type="transmembrane region" description="Helical" evidence="9">
    <location>
        <begin position="389"/>
        <end position="410"/>
    </location>
</feature>
<dbReference type="GO" id="GO:0005886">
    <property type="term" value="C:plasma membrane"/>
    <property type="evidence" value="ECO:0007669"/>
    <property type="project" value="TreeGrafter"/>
</dbReference>
<dbReference type="VEuPathDB" id="VectorBase:SCAU007899"/>
<evidence type="ECO:0000256" key="8">
    <source>
        <dbReference type="ARBA" id="ARBA00023136"/>
    </source>
</evidence>
<dbReference type="SUPFAM" id="SSF52540">
    <property type="entry name" value="P-loop containing nucleoside triphosphate hydrolases"/>
    <property type="match status" value="1"/>
</dbReference>
<dbReference type="InterPro" id="IPR050352">
    <property type="entry name" value="ABCG_transporters"/>
</dbReference>
<evidence type="ECO:0000313" key="12">
    <source>
        <dbReference type="Proteomes" id="UP000095300"/>
    </source>
</evidence>
<feature type="transmembrane region" description="Helical" evidence="9">
    <location>
        <begin position="430"/>
        <end position="457"/>
    </location>
</feature>
<dbReference type="PANTHER" id="PTHR48041">
    <property type="entry name" value="ABC TRANSPORTER G FAMILY MEMBER 28"/>
    <property type="match status" value="1"/>
</dbReference>
<keyword evidence="7 9" id="KW-1133">Transmembrane helix</keyword>
<evidence type="ECO:0000256" key="5">
    <source>
        <dbReference type="ARBA" id="ARBA00022741"/>
    </source>
</evidence>
<dbReference type="AlphaFoldDB" id="A0A1I8PGM7"/>
<dbReference type="InterPro" id="IPR013525">
    <property type="entry name" value="ABC2_TM"/>
</dbReference>
<feature type="transmembrane region" description="Helical" evidence="9">
    <location>
        <begin position="469"/>
        <end position="490"/>
    </location>
</feature>
<evidence type="ECO:0000256" key="2">
    <source>
        <dbReference type="ARBA" id="ARBA00005814"/>
    </source>
</evidence>
<feature type="transmembrane region" description="Helical" evidence="9">
    <location>
        <begin position="526"/>
        <end position="549"/>
    </location>
</feature>
<dbReference type="GO" id="GO:0016887">
    <property type="term" value="F:ATP hydrolysis activity"/>
    <property type="evidence" value="ECO:0007669"/>
    <property type="project" value="InterPro"/>
</dbReference>
<dbReference type="InterPro" id="IPR027417">
    <property type="entry name" value="P-loop_NTPase"/>
</dbReference>
<keyword evidence="6" id="KW-0067">ATP-binding</keyword>
<dbReference type="InterPro" id="IPR003439">
    <property type="entry name" value="ABC_transporter-like_ATP-bd"/>
</dbReference>
<keyword evidence="4 9" id="KW-0812">Transmembrane</keyword>
<evidence type="ECO:0000256" key="9">
    <source>
        <dbReference type="SAM" id="Phobius"/>
    </source>
</evidence>
<gene>
    <name evidence="11" type="primary">106091875</name>
</gene>
<dbReference type="SMART" id="SM00382">
    <property type="entry name" value="AAA"/>
    <property type="match status" value="1"/>
</dbReference>
<name>A0A1I8PGM7_STOCA</name>
<evidence type="ECO:0000256" key="4">
    <source>
        <dbReference type="ARBA" id="ARBA00022692"/>
    </source>
</evidence>
<accession>A0A1I8PGM7</accession>
<dbReference type="InterPro" id="IPR003593">
    <property type="entry name" value="AAA+_ATPase"/>
</dbReference>
<dbReference type="Pfam" id="PF00005">
    <property type="entry name" value="ABC_tran"/>
    <property type="match status" value="1"/>
</dbReference>
<dbReference type="Proteomes" id="UP000095300">
    <property type="component" value="Unassembled WGS sequence"/>
</dbReference>
<feature type="transmembrane region" description="Helical" evidence="9">
    <location>
        <begin position="358"/>
        <end position="377"/>
    </location>
</feature>
<dbReference type="STRING" id="35570.A0A1I8PGM7"/>
<evidence type="ECO:0000313" key="11">
    <source>
        <dbReference type="EnsemblMetazoa" id="SCAU007899-PA"/>
    </source>
</evidence>
<feature type="transmembrane region" description="Helical" evidence="9">
    <location>
        <begin position="586"/>
        <end position="607"/>
    </location>
</feature>
<evidence type="ECO:0000256" key="3">
    <source>
        <dbReference type="ARBA" id="ARBA00022448"/>
    </source>
</evidence>
<keyword evidence="3" id="KW-0813">Transport</keyword>
<keyword evidence="8 9" id="KW-0472">Membrane</keyword>
<dbReference type="EnsemblMetazoa" id="SCAU007899-RA">
    <property type="protein sequence ID" value="SCAU007899-PA"/>
    <property type="gene ID" value="SCAU007899"/>
</dbReference>
<dbReference type="PANTHER" id="PTHR48041:SF15">
    <property type="entry name" value="FI05267P"/>
    <property type="match status" value="1"/>
</dbReference>
<comment type="subcellular location">
    <subcellularLocation>
        <location evidence="1">Membrane</location>
        <topology evidence="1">Multi-pass membrane protein</topology>
    </subcellularLocation>
</comment>
<proteinExistence type="inferred from homology"/>
<evidence type="ECO:0000256" key="6">
    <source>
        <dbReference type="ARBA" id="ARBA00022840"/>
    </source>
</evidence>
<dbReference type="GO" id="GO:0140359">
    <property type="term" value="F:ABC-type transporter activity"/>
    <property type="evidence" value="ECO:0007669"/>
    <property type="project" value="InterPro"/>
</dbReference>
<comment type="similarity">
    <text evidence="2">Belongs to the ABC transporter superfamily. ABCG family. Eye pigment precursor importer (TC 3.A.1.204) subfamily.</text>
</comment>
<keyword evidence="5" id="KW-0547">Nucleotide-binding</keyword>
<feature type="transmembrane region" description="Helical" evidence="9">
    <location>
        <begin position="496"/>
        <end position="514"/>
    </location>
</feature>
<evidence type="ECO:0000259" key="10">
    <source>
        <dbReference type="PROSITE" id="PS50893"/>
    </source>
</evidence>
<protein>
    <recommendedName>
        <fullName evidence="10">ABC transporter domain-containing protein</fullName>
    </recommendedName>
</protein>
<dbReference type="KEGG" id="scac:106091875"/>
<feature type="domain" description="ABC transporter" evidence="10">
    <location>
        <begin position="26"/>
        <end position="263"/>
    </location>
</feature>
<organism evidence="11 12">
    <name type="scientific">Stomoxys calcitrans</name>
    <name type="common">Stable fly</name>
    <name type="synonym">Conops calcitrans</name>
    <dbReference type="NCBI Taxonomy" id="35570"/>
    <lineage>
        <taxon>Eukaryota</taxon>
        <taxon>Metazoa</taxon>
        <taxon>Ecdysozoa</taxon>
        <taxon>Arthropoda</taxon>
        <taxon>Hexapoda</taxon>
        <taxon>Insecta</taxon>
        <taxon>Pterygota</taxon>
        <taxon>Neoptera</taxon>
        <taxon>Endopterygota</taxon>
        <taxon>Diptera</taxon>
        <taxon>Brachycera</taxon>
        <taxon>Muscomorpha</taxon>
        <taxon>Muscoidea</taxon>
        <taxon>Muscidae</taxon>
        <taxon>Stomoxys</taxon>
    </lineage>
</organism>
<sequence>MTNRSNTGGDHTWRLEQLPRNVAVNIQFEDITYRVKDGNKTKNILNGISGKFHSGELTAIIGPSGSGKTTLLNLLAGYRIHTTSGTVSINDNNSSTKELRKVSRYVLQDDDFSPYFTVMETMMFASLFKLDSSYSKEERRNVIETILDTFHLKSLANTMLSKASGGERKRISIALELIDKPAVLLLDEPITGLDEVSGMQCLRLMKQFANCGHTIICSLHCPSARMIEVFNKVYALSNGECVYQGTVANIVPFLKELNLHCPLTYNPLDFIIDVSTKSYGNHQKSMVLKIGNGSCFEWSPDEPVILPPQPSQRMEFEMIEDRKKDKSGKSEHMLSWWQEYRLIFWRFTQHMWRNTINFKLRIVAQILGSAFIGLSFFECSRNALYSIFDFNLVAAAILFVVFISFAPIFGSVPRDIELMKMEYFNQWYRLSSYFMALLTSQFTILFPMTIVGSALIYFISGQPLQLHRFTMFTVSLLLVAFMALCFGLMLGTSLRGVHALYIGPLLAALMTVFAHQTVAGDSKTMLQNIVLTISFMTYSLEALLVPILGMDRPEFPCPPAQIFCLTSNPEYVLKLYGWSNIDYTRAVVALNAFALLFATISFVMLRYRLNSRKKSKS</sequence>
<dbReference type="PROSITE" id="PS50893">
    <property type="entry name" value="ABC_TRANSPORTER_2"/>
    <property type="match status" value="1"/>
</dbReference>
<evidence type="ECO:0000256" key="1">
    <source>
        <dbReference type="ARBA" id="ARBA00004141"/>
    </source>
</evidence>